<keyword evidence="1" id="KW-0813">Transport</keyword>
<keyword evidence="2" id="KW-1133">Transmembrane helix</keyword>
<feature type="transmembrane region" description="Helical" evidence="2">
    <location>
        <begin position="74"/>
        <end position="94"/>
    </location>
</feature>
<accession>A0A1X7VD41</accession>
<dbReference type="InterPro" id="IPR036259">
    <property type="entry name" value="MFS_trans_sf"/>
</dbReference>
<feature type="transmembrane region" description="Helical" evidence="2">
    <location>
        <begin position="235"/>
        <end position="258"/>
    </location>
</feature>
<dbReference type="GO" id="GO:0015833">
    <property type="term" value="P:peptide transport"/>
    <property type="evidence" value="ECO:0007669"/>
    <property type="project" value="UniProtKB-KW"/>
</dbReference>
<name>A0A1X7VD41_AMPQE</name>
<proteinExistence type="predicted"/>
<evidence type="ECO:0008006" key="4">
    <source>
        <dbReference type="Google" id="ProtNLM"/>
    </source>
</evidence>
<dbReference type="SUPFAM" id="SSF103473">
    <property type="entry name" value="MFS general substrate transporter"/>
    <property type="match status" value="1"/>
</dbReference>
<reference evidence="3" key="1">
    <citation type="submission" date="2017-05" db="UniProtKB">
        <authorList>
            <consortium name="EnsemblMetazoa"/>
        </authorList>
    </citation>
    <scope>IDENTIFICATION</scope>
</reference>
<feature type="transmembrane region" description="Helical" evidence="2">
    <location>
        <begin position="333"/>
        <end position="354"/>
    </location>
</feature>
<feature type="transmembrane region" description="Helical" evidence="2">
    <location>
        <begin position="288"/>
        <end position="312"/>
    </location>
</feature>
<evidence type="ECO:0000256" key="2">
    <source>
        <dbReference type="SAM" id="Phobius"/>
    </source>
</evidence>
<dbReference type="AlphaFoldDB" id="A0A1X7VD41"/>
<evidence type="ECO:0000256" key="1">
    <source>
        <dbReference type="ARBA" id="ARBA00022856"/>
    </source>
</evidence>
<dbReference type="PANTHER" id="PTHR11654">
    <property type="entry name" value="OLIGOPEPTIDE TRANSPORTER-RELATED"/>
    <property type="match status" value="1"/>
</dbReference>
<feature type="transmembrane region" description="Helical" evidence="2">
    <location>
        <begin position="6"/>
        <end position="27"/>
    </location>
</feature>
<feature type="transmembrane region" description="Helical" evidence="2">
    <location>
        <begin position="47"/>
        <end position="68"/>
    </location>
</feature>
<sequence>MVYGAYTTGFIIACVLFGFKLILFPFFQTTLLPFNIDQLIGSPSDELSAIIHWHRIAVYFSTLLISILNVYTEIFTFQWISLTIFCFCIVAVLFSHSLFNSHLDTTPVSTTNPIKLIVRVLCYARKHKYPENRSALTYWEEEAPSRLDLGKDKYGGPFTEEEVEDVKTVLRLIPLFICVAAIGFEFQIFSDSTSYFAVIMVVNNRSTVPIACILVYQFLFYPCFYHFIPNLLKRISFGLLLILTSSLIYTAISLSSYFHSAVYCINPNIDTINASTSYYSNDSYSAPVMALIVNEWMPLGAGILYGFADYFIRVLSIELTLAQSPKGLRGTMLGLLGVSKGLATIISLLIDLAFQHYLFTYSLCSFYLFLVKTISIFFIALLFFWLARRYKYRVRSSEINVHNIAENHIAKFINQSLEYRRRMEYLSTTESLNEVN</sequence>
<evidence type="ECO:0000313" key="3">
    <source>
        <dbReference type="EnsemblMetazoa" id="Aqu2.1.37659_001"/>
    </source>
</evidence>
<dbReference type="Gene3D" id="1.20.1250.20">
    <property type="entry name" value="MFS general substrate transporter like domains"/>
    <property type="match status" value="1"/>
</dbReference>
<dbReference type="OrthoDB" id="8904098at2759"/>
<feature type="transmembrane region" description="Helical" evidence="2">
    <location>
        <begin position="208"/>
        <end position="228"/>
    </location>
</feature>
<dbReference type="InParanoid" id="A0A1X7VD41"/>
<protein>
    <recommendedName>
        <fullName evidence="4">Major facilitator superfamily associated domain-containing protein</fullName>
    </recommendedName>
</protein>
<keyword evidence="2" id="KW-0472">Membrane</keyword>
<keyword evidence="1" id="KW-0653">Protein transport</keyword>
<dbReference type="EnsemblMetazoa" id="Aqu2.1.37659_001">
    <property type="protein sequence ID" value="Aqu2.1.37659_001"/>
    <property type="gene ID" value="Aqu2.1.37659"/>
</dbReference>
<organism evidence="3">
    <name type="scientific">Amphimedon queenslandica</name>
    <name type="common">Sponge</name>
    <dbReference type="NCBI Taxonomy" id="400682"/>
    <lineage>
        <taxon>Eukaryota</taxon>
        <taxon>Metazoa</taxon>
        <taxon>Porifera</taxon>
        <taxon>Demospongiae</taxon>
        <taxon>Heteroscleromorpha</taxon>
        <taxon>Haplosclerida</taxon>
        <taxon>Niphatidae</taxon>
        <taxon>Amphimedon</taxon>
    </lineage>
</organism>
<feature type="transmembrane region" description="Helical" evidence="2">
    <location>
        <begin position="366"/>
        <end position="387"/>
    </location>
</feature>
<keyword evidence="1" id="KW-0571">Peptide transport</keyword>
<keyword evidence="2" id="KW-0812">Transmembrane</keyword>